<feature type="domain" description="N-acetyltransferase" evidence="1">
    <location>
        <begin position="13"/>
        <end position="185"/>
    </location>
</feature>
<sequence>MVSFTEPLHTERLVLRLLAESDLTDIHAYQRLPEVTRFMLWNVRTLDESREHLTRRLTMTRLENDGDVLVVAVELPGTGGSPARLIGEITVFLRSTASRQAEIGWAFHPDFQGQGYATEAAGRMLDYAFTELNAHRVHATLDPRNSSSSALAERLGLVLEAHFREDTFFKGAWGDTAVYAILRSAWAQPGADQAGVTAMASAGLLARPGAGLPTIRVAAVVLLRERRVLMVTARGRDVLYLPGGKIDAGETAAEAVARESREEIAVELEQQSIRELFTVTVQAHGEPDGRLVAMTLFAATTADEPVASAEVDSVHWVTSADAGRCPPAGVETLERLVALGLID</sequence>
<evidence type="ECO:0000259" key="1">
    <source>
        <dbReference type="PROSITE" id="PS51186"/>
    </source>
</evidence>
<dbReference type="Gene3D" id="3.40.630.30">
    <property type="match status" value="1"/>
</dbReference>
<feature type="domain" description="Nudix hydrolase" evidence="2">
    <location>
        <begin position="213"/>
        <end position="343"/>
    </location>
</feature>
<dbReference type="InterPro" id="IPR000086">
    <property type="entry name" value="NUDIX_hydrolase_dom"/>
</dbReference>
<evidence type="ECO:0000313" key="4">
    <source>
        <dbReference type="Proteomes" id="UP000306192"/>
    </source>
</evidence>
<organism evidence="3 4">
    <name type="scientific">Subtercola vilae</name>
    <dbReference type="NCBI Taxonomy" id="2056433"/>
    <lineage>
        <taxon>Bacteria</taxon>
        <taxon>Bacillati</taxon>
        <taxon>Actinomycetota</taxon>
        <taxon>Actinomycetes</taxon>
        <taxon>Micrococcales</taxon>
        <taxon>Microbacteriaceae</taxon>
        <taxon>Subtercola</taxon>
    </lineage>
</organism>
<keyword evidence="3" id="KW-0808">Transferase</keyword>
<dbReference type="SUPFAM" id="SSF55811">
    <property type="entry name" value="Nudix"/>
    <property type="match status" value="1"/>
</dbReference>
<dbReference type="AlphaFoldDB" id="A0A4T2BVW7"/>
<dbReference type="Gene3D" id="3.90.79.10">
    <property type="entry name" value="Nucleoside Triphosphate Pyrophosphohydrolase"/>
    <property type="match status" value="1"/>
</dbReference>
<reference evidence="3 4" key="1">
    <citation type="journal article" date="2019" name="Microorganisms">
        <title>Systematic Affiliation and Genome Analysis of Subtercola vilae DB165(T) with Particular Emphasis on Cold Adaptation of an Isolate from a High-Altitude Cold Volcano Lake.</title>
        <authorList>
            <person name="Villalobos A.S."/>
            <person name="Wiese J."/>
            <person name="Imhoff J.F."/>
            <person name="Dorador C."/>
            <person name="Keller A."/>
            <person name="Hentschel U."/>
        </authorList>
    </citation>
    <scope>NUCLEOTIDE SEQUENCE [LARGE SCALE GENOMIC DNA]</scope>
    <source>
        <strain evidence="3 4">DB165</strain>
    </source>
</reference>
<dbReference type="OrthoDB" id="9132139at2"/>
<dbReference type="PROSITE" id="PS51186">
    <property type="entry name" value="GNAT"/>
    <property type="match status" value="1"/>
</dbReference>
<dbReference type="PANTHER" id="PTHR43792:SF1">
    <property type="entry name" value="N-ACETYLTRANSFERASE DOMAIN-CONTAINING PROTEIN"/>
    <property type="match status" value="1"/>
</dbReference>
<protein>
    <submittedName>
        <fullName evidence="3">GNAT family N-acetyltransferase</fullName>
    </submittedName>
</protein>
<evidence type="ECO:0000259" key="2">
    <source>
        <dbReference type="PROSITE" id="PS51462"/>
    </source>
</evidence>
<dbReference type="PANTHER" id="PTHR43792">
    <property type="entry name" value="GNAT FAMILY, PUTATIVE (AFU_ORTHOLOGUE AFUA_3G00765)-RELATED-RELATED"/>
    <property type="match status" value="1"/>
</dbReference>
<gene>
    <name evidence="3" type="ORF">D4765_14225</name>
</gene>
<dbReference type="SUPFAM" id="SSF55729">
    <property type="entry name" value="Acyl-CoA N-acyltransferases (Nat)"/>
    <property type="match status" value="1"/>
</dbReference>
<dbReference type="InterPro" id="IPR015797">
    <property type="entry name" value="NUDIX_hydrolase-like_dom_sf"/>
</dbReference>
<keyword evidence="4" id="KW-1185">Reference proteome</keyword>
<dbReference type="Proteomes" id="UP000306192">
    <property type="component" value="Unassembled WGS sequence"/>
</dbReference>
<accession>A0A4T2BVW7</accession>
<dbReference type="Pfam" id="PF13302">
    <property type="entry name" value="Acetyltransf_3"/>
    <property type="match status" value="1"/>
</dbReference>
<name>A0A4T2BVW7_9MICO</name>
<dbReference type="InterPro" id="IPR051531">
    <property type="entry name" value="N-acetyltransferase"/>
</dbReference>
<dbReference type="RefSeq" id="WP_136642956.1">
    <property type="nucleotide sequence ID" value="NZ_QYRT01000032.1"/>
</dbReference>
<dbReference type="Pfam" id="PF00293">
    <property type="entry name" value="NUDIX"/>
    <property type="match status" value="1"/>
</dbReference>
<dbReference type="InterPro" id="IPR000182">
    <property type="entry name" value="GNAT_dom"/>
</dbReference>
<evidence type="ECO:0000313" key="3">
    <source>
        <dbReference type="EMBL" id="TIH33748.1"/>
    </source>
</evidence>
<dbReference type="CDD" id="cd04301">
    <property type="entry name" value="NAT_SF"/>
    <property type="match status" value="1"/>
</dbReference>
<dbReference type="PROSITE" id="PS51462">
    <property type="entry name" value="NUDIX"/>
    <property type="match status" value="1"/>
</dbReference>
<dbReference type="EMBL" id="QYRT01000032">
    <property type="protein sequence ID" value="TIH33748.1"/>
    <property type="molecule type" value="Genomic_DNA"/>
</dbReference>
<dbReference type="CDD" id="cd04690">
    <property type="entry name" value="NUDIX_Hydrolase"/>
    <property type="match status" value="1"/>
</dbReference>
<dbReference type="GO" id="GO:0016747">
    <property type="term" value="F:acyltransferase activity, transferring groups other than amino-acyl groups"/>
    <property type="evidence" value="ECO:0007669"/>
    <property type="project" value="InterPro"/>
</dbReference>
<proteinExistence type="predicted"/>
<dbReference type="InterPro" id="IPR016181">
    <property type="entry name" value="Acyl_CoA_acyltransferase"/>
</dbReference>
<comment type="caution">
    <text evidence="3">The sequence shown here is derived from an EMBL/GenBank/DDBJ whole genome shotgun (WGS) entry which is preliminary data.</text>
</comment>